<proteinExistence type="predicted"/>
<sequence>MRSNNEIQKNSDNLYIALIKYGKEKLTEGVNYKEAQEHLTKIGFDFKNPQISHLFRDAFLHIFGTEQEKVNGFYPGVEHKKFLGVEAYFNLLDHEELQHARQSSAEAKKLAITAIWISAGLAFFSILLSIIQIWHTSEIEITETQFNQLKLK</sequence>
<evidence type="ECO:0008006" key="4">
    <source>
        <dbReference type="Google" id="ProtNLM"/>
    </source>
</evidence>
<keyword evidence="1" id="KW-0472">Membrane</keyword>
<evidence type="ECO:0000313" key="3">
    <source>
        <dbReference type="Proteomes" id="UP000178743"/>
    </source>
</evidence>
<keyword evidence="1" id="KW-0812">Transmembrane</keyword>
<name>A0A1F5W905_9BACT</name>
<reference evidence="2 3" key="1">
    <citation type="journal article" date="2016" name="Nat. Commun.">
        <title>Thousands of microbial genomes shed light on interconnected biogeochemical processes in an aquifer system.</title>
        <authorList>
            <person name="Anantharaman K."/>
            <person name="Brown C.T."/>
            <person name="Hug L.A."/>
            <person name="Sharon I."/>
            <person name="Castelle C.J."/>
            <person name="Probst A.J."/>
            <person name="Thomas B.C."/>
            <person name="Singh A."/>
            <person name="Wilkins M.J."/>
            <person name="Karaoz U."/>
            <person name="Brodie E.L."/>
            <person name="Williams K.H."/>
            <person name="Hubbard S.S."/>
            <person name="Banfield J.F."/>
        </authorList>
    </citation>
    <scope>NUCLEOTIDE SEQUENCE [LARGE SCALE GENOMIC DNA]</scope>
</reference>
<evidence type="ECO:0000313" key="2">
    <source>
        <dbReference type="EMBL" id="OGF72136.1"/>
    </source>
</evidence>
<protein>
    <recommendedName>
        <fullName evidence="4">Type II secretion system protein GspF domain-containing protein</fullName>
    </recommendedName>
</protein>
<dbReference type="AlphaFoldDB" id="A0A1F5W905"/>
<evidence type="ECO:0000256" key="1">
    <source>
        <dbReference type="SAM" id="Phobius"/>
    </source>
</evidence>
<keyword evidence="1" id="KW-1133">Transmembrane helix</keyword>
<organism evidence="2 3">
    <name type="scientific">Candidatus Giovannonibacteria bacterium RIFCSPHIGHO2_02_FULL_45_40</name>
    <dbReference type="NCBI Taxonomy" id="1798337"/>
    <lineage>
        <taxon>Bacteria</taxon>
        <taxon>Candidatus Giovannoniibacteriota</taxon>
    </lineage>
</organism>
<comment type="caution">
    <text evidence="2">The sequence shown here is derived from an EMBL/GenBank/DDBJ whole genome shotgun (WGS) entry which is preliminary data.</text>
</comment>
<dbReference type="Proteomes" id="UP000178743">
    <property type="component" value="Unassembled WGS sequence"/>
</dbReference>
<feature type="transmembrane region" description="Helical" evidence="1">
    <location>
        <begin position="110"/>
        <end position="134"/>
    </location>
</feature>
<accession>A0A1F5W905</accession>
<dbReference type="EMBL" id="MFHP01000024">
    <property type="protein sequence ID" value="OGF72136.1"/>
    <property type="molecule type" value="Genomic_DNA"/>
</dbReference>
<gene>
    <name evidence="2" type="ORF">A3C05_02830</name>
</gene>